<evidence type="ECO:0000259" key="4">
    <source>
        <dbReference type="PROSITE" id="PS50026"/>
    </source>
</evidence>
<comment type="caution">
    <text evidence="2">Lacks conserved residue(s) required for the propagation of feature annotation.</text>
</comment>
<dbReference type="PROSITE" id="PS50026">
    <property type="entry name" value="EGF_3"/>
    <property type="match status" value="1"/>
</dbReference>
<dbReference type="STRING" id="46731.A0A3M6UII2"/>
<feature type="region of interest" description="Disordered" evidence="3">
    <location>
        <begin position="287"/>
        <end position="309"/>
    </location>
</feature>
<dbReference type="InterPro" id="IPR000742">
    <property type="entry name" value="EGF"/>
</dbReference>
<feature type="disulfide bond" evidence="2">
    <location>
        <begin position="95"/>
        <end position="104"/>
    </location>
</feature>
<dbReference type="PROSITE" id="PS00022">
    <property type="entry name" value="EGF_1"/>
    <property type="match status" value="1"/>
</dbReference>
<dbReference type="EMBL" id="RCHS01001508">
    <property type="protein sequence ID" value="RMX53168.1"/>
    <property type="molecule type" value="Genomic_DNA"/>
</dbReference>
<reference evidence="5 6" key="1">
    <citation type="journal article" date="2018" name="Sci. Rep.">
        <title>Comparative analysis of the Pocillopora damicornis genome highlights role of immune system in coral evolution.</title>
        <authorList>
            <person name="Cunning R."/>
            <person name="Bay R.A."/>
            <person name="Gillette P."/>
            <person name="Baker A.C."/>
            <person name="Traylor-Knowles N."/>
        </authorList>
    </citation>
    <scope>NUCLEOTIDE SEQUENCE [LARGE SCALE GENOMIC DNA]</scope>
    <source>
        <strain evidence="5">RSMAS</strain>
        <tissue evidence="5">Whole animal</tissue>
    </source>
</reference>
<dbReference type="GO" id="GO:0005112">
    <property type="term" value="F:Notch binding"/>
    <property type="evidence" value="ECO:0007669"/>
    <property type="project" value="TreeGrafter"/>
</dbReference>
<feature type="compositionally biased region" description="Polar residues" evidence="3">
    <location>
        <begin position="294"/>
        <end position="304"/>
    </location>
</feature>
<dbReference type="SMART" id="SM00181">
    <property type="entry name" value="EGF"/>
    <property type="match status" value="2"/>
</dbReference>
<keyword evidence="2" id="KW-0245">EGF-like domain</keyword>
<comment type="caution">
    <text evidence="5">The sequence shown here is derived from an EMBL/GenBank/DDBJ whole genome shotgun (WGS) entry which is preliminary data.</text>
</comment>
<accession>A0A3M6UII2</accession>
<evidence type="ECO:0000313" key="6">
    <source>
        <dbReference type="Proteomes" id="UP000275408"/>
    </source>
</evidence>
<name>A0A3M6UII2_POCDA</name>
<proteinExistence type="predicted"/>
<dbReference type="Gene3D" id="2.60.120.200">
    <property type="match status" value="1"/>
</dbReference>
<protein>
    <recommendedName>
        <fullName evidence="4">EGF-like domain-containing protein</fullName>
    </recommendedName>
</protein>
<evidence type="ECO:0000256" key="2">
    <source>
        <dbReference type="PROSITE-ProRule" id="PRU00076"/>
    </source>
</evidence>
<feature type="compositionally biased region" description="Basic residues" evidence="3">
    <location>
        <begin position="1067"/>
        <end position="1077"/>
    </location>
</feature>
<dbReference type="SUPFAM" id="SSF49899">
    <property type="entry name" value="Concanavalin A-like lectins/glucanases"/>
    <property type="match status" value="1"/>
</dbReference>
<dbReference type="Pfam" id="PF13385">
    <property type="entry name" value="Laminin_G_3"/>
    <property type="match status" value="1"/>
</dbReference>
<dbReference type="Gene3D" id="2.10.25.10">
    <property type="entry name" value="Laminin"/>
    <property type="match status" value="1"/>
</dbReference>
<evidence type="ECO:0000256" key="3">
    <source>
        <dbReference type="SAM" id="MobiDB-lite"/>
    </source>
</evidence>
<dbReference type="SUPFAM" id="SSF57196">
    <property type="entry name" value="EGF/Laminin"/>
    <property type="match status" value="1"/>
</dbReference>
<feature type="region of interest" description="Disordered" evidence="3">
    <location>
        <begin position="1067"/>
        <end position="1096"/>
    </location>
</feature>
<dbReference type="InterPro" id="IPR050906">
    <property type="entry name" value="Notch_signaling"/>
</dbReference>
<organism evidence="5 6">
    <name type="scientific">Pocillopora damicornis</name>
    <name type="common">Cauliflower coral</name>
    <name type="synonym">Millepora damicornis</name>
    <dbReference type="NCBI Taxonomy" id="46731"/>
    <lineage>
        <taxon>Eukaryota</taxon>
        <taxon>Metazoa</taxon>
        <taxon>Cnidaria</taxon>
        <taxon>Anthozoa</taxon>
        <taxon>Hexacorallia</taxon>
        <taxon>Scleractinia</taxon>
        <taxon>Astrocoeniina</taxon>
        <taxon>Pocilloporidae</taxon>
        <taxon>Pocillopora</taxon>
    </lineage>
</organism>
<evidence type="ECO:0000313" key="5">
    <source>
        <dbReference type="EMBL" id="RMX53168.1"/>
    </source>
</evidence>
<gene>
    <name evidence="5" type="ORF">pdam_00015477</name>
</gene>
<dbReference type="InterPro" id="IPR013320">
    <property type="entry name" value="ConA-like_dom_sf"/>
</dbReference>
<evidence type="ECO:0000256" key="1">
    <source>
        <dbReference type="ARBA" id="ARBA00023157"/>
    </source>
</evidence>
<dbReference type="PANTHER" id="PTHR24044:SF420">
    <property type="entry name" value="DELTA AND NOTCH-LIKE EPIDERMAL GROWTH FACTOR-RELATED RECEPTOR ISOFORM X1"/>
    <property type="match status" value="1"/>
</dbReference>
<dbReference type="OrthoDB" id="283575at2759"/>
<keyword evidence="1 2" id="KW-1015">Disulfide bond</keyword>
<keyword evidence="6" id="KW-1185">Reference proteome</keyword>
<feature type="domain" description="EGF-like" evidence="4">
    <location>
        <begin position="71"/>
        <end position="105"/>
    </location>
</feature>
<sequence>MTAISPVRKTTQHFKDIGAYTYSSAPKFFPGRGEECQHCDLNAHCVGGHCICKHGFVGDGLECWVETPRDKDWTCLASPCQNGGTCKPGISKCVCRLGYVGDYCESHCPPSVHLSFDKYSQSALLDDSGSENRGFLANGAQIVPHGGKCGNAANLLGGDVLLDGVHFHQIPRAGITISTWVKLDTNKGIQSIFDTVGSHSRHKDGQYHFEIENGKVRWFHRNENHDTIFSLLSRPVVREGVWTQITATYSAKKQRARVFVNGDMVQEEKGRGFLSQDWGGKAGIAHKPKKVTEESSTTRGSTAIMTPPVNGLRKNGPAAFYRPQPQSMNAISSAYQKTPPIKDYVANNLQQILASLNVGVPPRYDVQLPMLYRPPQGYSLPPQQKKPQTFYKPAYNAKIKPAAGSSLPVPHLLSGNMWNNHPPGVTTPYATQASIRHDTPVTAQMVNNNHQPSFSSQALFNKQQVNINSLPSVMEMNTPGSQRVPYVQNGAGKPQRLNTLNVQDGLNGQYAKQESKITQPNMSLNRMNTNAQFQKPIIWHIPLGGTRQGLPGGFQEQYAKQESITTQPNMSPNRVNNDARFQKPIIWHIPVGGIRQGLPGGQKPFYPALSTGQRLLGQSRPISIGQGMPLQNKTVGIQNPSGGSIRNSALSQQRQKVNFMPPLRVPSNVKTQFGGVKAQLATAPSRQQSLGYKMAMLEQPNHVLTSNTLTTIPWPRKMVPPIKKQLPSGHPYYASYYPKAPYSSKLQQRLLMPALRTQSSLKGPLSSTTRKGATGIAQPKISPFRPHLIYGQASWPWVAWRSRVLPMAPASSRSFSPLRPQAHGNKPPAYAPKVGLLPSLQSSPYTVSPQVLLYYYFYPKTISKALTKVANIKGEEGNTNFLQSLTKQISSAAFNNKPGEVTTYTNPTMTGKTGGRISTEQTNMVTQVNPKQLSQTLYTPYYRLLTSLLKTPAAPLTTNAYGRQQVQAPLSLPQPRQNKGGPSSLPLMTSLNSIAQAQKTVYPQVSALGSRKSQLANGLSNRPIYIETVPYQLYYQLQRLPSLNTQSSTQQYLQRVLNDILRLRYGKRKKKKKKRGAKEKTTLHQSKNSIKGVKGT</sequence>
<dbReference type="CDD" id="cd00054">
    <property type="entry name" value="EGF_CA"/>
    <property type="match status" value="1"/>
</dbReference>
<dbReference type="PANTHER" id="PTHR24044">
    <property type="entry name" value="NOTCH LIGAND FAMILY MEMBER"/>
    <property type="match status" value="1"/>
</dbReference>
<dbReference type="Proteomes" id="UP000275408">
    <property type="component" value="Unassembled WGS sequence"/>
</dbReference>
<dbReference type="AlphaFoldDB" id="A0A3M6UII2"/>